<name>A0ABT4L8G1_9SPHI</name>
<reference evidence="1" key="1">
    <citation type="submission" date="2022-12" db="EMBL/GenBank/DDBJ databases">
        <title>Genome sequence of HCMS5-2.</title>
        <authorList>
            <person name="Woo H."/>
        </authorList>
    </citation>
    <scope>NUCLEOTIDE SEQUENCE</scope>
    <source>
        <strain evidence="1">HCMS5-2</strain>
    </source>
</reference>
<accession>A0ABT4L8G1</accession>
<dbReference type="EMBL" id="JAPWGM010000002">
    <property type="protein sequence ID" value="MCZ4244121.1"/>
    <property type="molecule type" value="Genomic_DNA"/>
</dbReference>
<comment type="caution">
    <text evidence="1">The sequence shown here is derived from an EMBL/GenBank/DDBJ whole genome shotgun (WGS) entry which is preliminary data.</text>
</comment>
<evidence type="ECO:0000313" key="2">
    <source>
        <dbReference type="Proteomes" id="UP001144347"/>
    </source>
</evidence>
<keyword evidence="2" id="KW-1185">Reference proteome</keyword>
<organism evidence="1 2">
    <name type="scientific">Pedobacter punctiformis</name>
    <dbReference type="NCBI Taxonomy" id="3004097"/>
    <lineage>
        <taxon>Bacteria</taxon>
        <taxon>Pseudomonadati</taxon>
        <taxon>Bacteroidota</taxon>
        <taxon>Sphingobacteriia</taxon>
        <taxon>Sphingobacteriales</taxon>
        <taxon>Sphingobacteriaceae</taxon>
        <taxon>Pedobacter</taxon>
    </lineage>
</organism>
<protein>
    <submittedName>
        <fullName evidence="1">Uncharacterized protein</fullName>
    </submittedName>
</protein>
<sequence>MEVFKYLKPASRFMRLLMLFPLLSCSQTVVYKSNDELTVSKFKLNFADSTYTYDEEYILKPGDDVGYHYESNGTFKKDNDTLTFISNMPGNDFLPEHMHELTLDEITKNKFSYIYPVIESVEAGYVKIYFDNIAEIDGYEAYALIDNKLQPLKIKSRLKLTGEKSIQTKNNQIPLFHYLLIERPLSKKLLIISSKDNITSESYLFDFDKIPYNSFHFFTRVYNNYYDFTGVKFKITPEGIQMIEQKNDLRYRSNSVIKNEFIKEK</sequence>
<gene>
    <name evidence="1" type="ORF">O0955_08890</name>
</gene>
<proteinExistence type="predicted"/>
<evidence type="ECO:0000313" key="1">
    <source>
        <dbReference type="EMBL" id="MCZ4244121.1"/>
    </source>
</evidence>
<dbReference type="RefSeq" id="WP_269427186.1">
    <property type="nucleotide sequence ID" value="NZ_JAPWGM010000002.1"/>
</dbReference>
<dbReference type="Proteomes" id="UP001144347">
    <property type="component" value="Unassembled WGS sequence"/>
</dbReference>